<evidence type="ECO:0000256" key="1">
    <source>
        <dbReference type="ARBA" id="ARBA00007137"/>
    </source>
</evidence>
<accession>A0A523S4L4</accession>
<gene>
    <name evidence="4" type="ORF">E3J84_00695</name>
</gene>
<keyword evidence="3 4" id="KW-0808">Transferase</keyword>
<evidence type="ECO:0000313" key="5">
    <source>
        <dbReference type="Proteomes" id="UP000316360"/>
    </source>
</evidence>
<organism evidence="4 5">
    <name type="scientific">Aerophobetes bacterium</name>
    <dbReference type="NCBI Taxonomy" id="2030807"/>
    <lineage>
        <taxon>Bacteria</taxon>
        <taxon>Candidatus Aerophobota</taxon>
    </lineage>
</organism>
<protein>
    <submittedName>
        <fullName evidence="4">Trimethylamine methyltransferase</fullName>
    </submittedName>
</protein>
<reference evidence="4 5" key="1">
    <citation type="submission" date="2019-03" db="EMBL/GenBank/DDBJ databases">
        <title>Metabolic potential of uncultured bacteria and archaea associated with petroleum seepage in deep-sea sediments.</title>
        <authorList>
            <person name="Dong X."/>
            <person name="Hubert C."/>
        </authorList>
    </citation>
    <scope>NUCLEOTIDE SEQUENCE [LARGE SCALE GENOMIC DNA]</scope>
    <source>
        <strain evidence="4">E44_bin7</strain>
    </source>
</reference>
<sequence>MPGTMFQICGDVEPLTLRDNQKRFQEVDMDTFTNRHCIPRYRLLDESQILRIHHAVLRILDEVGVRINHKEAVDLLTSHGGRIKDGNIVKIPSFLVEEAIASAPSNLVIYNRKKEPVMELGGRRIYFGTGTDLIKTIDLKTREIRDTKADDILISTIISDAMPNIDFIGSYGLPKDIPPGLHYVRCFQLEIENSVKPVFFTAESQKDLRIILDMAKVIAGDMDELSRYPFLINYSEPVSPLTHSKEALEKLIYCAQNRIPINYTPALLSVSTGPVTLAGALSVAVAEALSGLVIHQLVSKGAPIISGVAATSMDMLHATASYASPEFRLTHSAYADLFHYYNIPIWGTAGCSDAQFPDLQVGAEYSFTLFNAALDGTNLIHDCGYMGQGFVAAPEMIIFANEVIDMVKRYMKGFDIDEDHLALDVIKNVGPGGHFMQEKHTLDFFMEEHWRPAFFNRENLPNWIKKGKKTINEKLIEKALDILKTHDPEPISKDKKAELDKIWRNLNKK</sequence>
<dbReference type="GO" id="GO:0015948">
    <property type="term" value="P:methanogenesis"/>
    <property type="evidence" value="ECO:0007669"/>
    <property type="project" value="InterPro"/>
</dbReference>
<dbReference type="AlphaFoldDB" id="A0A523S4L4"/>
<dbReference type="Gene3D" id="3.20.20.480">
    <property type="entry name" value="Trimethylamine methyltransferase-like"/>
    <property type="match status" value="1"/>
</dbReference>
<dbReference type="InterPro" id="IPR010426">
    <property type="entry name" value="MTTB_MeTrfase"/>
</dbReference>
<evidence type="ECO:0000256" key="3">
    <source>
        <dbReference type="ARBA" id="ARBA00022679"/>
    </source>
</evidence>
<dbReference type="Pfam" id="PF06253">
    <property type="entry name" value="MTTB"/>
    <property type="match status" value="1"/>
</dbReference>
<proteinExistence type="inferred from homology"/>
<evidence type="ECO:0000256" key="2">
    <source>
        <dbReference type="ARBA" id="ARBA00022603"/>
    </source>
</evidence>
<comment type="caution">
    <text evidence="4">The sequence shown here is derived from an EMBL/GenBank/DDBJ whole genome shotgun (WGS) entry which is preliminary data.</text>
</comment>
<dbReference type="GO" id="GO:0032259">
    <property type="term" value="P:methylation"/>
    <property type="evidence" value="ECO:0007669"/>
    <property type="project" value="UniProtKB-KW"/>
</dbReference>
<dbReference type="EMBL" id="SOKJ01000036">
    <property type="protein sequence ID" value="TET12988.1"/>
    <property type="molecule type" value="Genomic_DNA"/>
</dbReference>
<name>A0A523S4L4_UNCAE</name>
<comment type="similarity">
    <text evidence="1">Belongs to the trimethylamine methyltransferase family.</text>
</comment>
<keyword evidence="2 4" id="KW-0489">Methyltransferase</keyword>
<dbReference type="InterPro" id="IPR038601">
    <property type="entry name" value="MttB-like_sf"/>
</dbReference>
<dbReference type="GO" id="GO:0008168">
    <property type="term" value="F:methyltransferase activity"/>
    <property type="evidence" value="ECO:0007669"/>
    <property type="project" value="UniProtKB-KW"/>
</dbReference>
<dbReference type="Proteomes" id="UP000316360">
    <property type="component" value="Unassembled WGS sequence"/>
</dbReference>
<evidence type="ECO:0000313" key="4">
    <source>
        <dbReference type="EMBL" id="TET12988.1"/>
    </source>
</evidence>